<protein>
    <submittedName>
        <fullName evidence="1">Uncharacterized protein</fullName>
    </submittedName>
</protein>
<dbReference type="EMBL" id="FOSG01000019">
    <property type="protein sequence ID" value="SFL47025.1"/>
    <property type="molecule type" value="Genomic_DNA"/>
</dbReference>
<dbReference type="Proteomes" id="UP000198928">
    <property type="component" value="Unassembled WGS sequence"/>
</dbReference>
<dbReference type="RefSeq" id="WP_175541102.1">
    <property type="nucleotide sequence ID" value="NZ_FOSG01000019.1"/>
</dbReference>
<keyword evidence="2" id="KW-1185">Reference proteome</keyword>
<proteinExistence type="predicted"/>
<reference evidence="2" key="1">
    <citation type="submission" date="2016-10" db="EMBL/GenBank/DDBJ databases">
        <authorList>
            <person name="Varghese N."/>
            <person name="Submissions S."/>
        </authorList>
    </citation>
    <scope>NUCLEOTIDE SEQUENCE [LARGE SCALE GENOMIC DNA]</scope>
    <source>
        <strain evidence="2">PL19</strain>
    </source>
</reference>
<organism evidence="1 2">
    <name type="scientific">Streptomyces pini</name>
    <dbReference type="NCBI Taxonomy" id="1520580"/>
    <lineage>
        <taxon>Bacteria</taxon>
        <taxon>Bacillati</taxon>
        <taxon>Actinomycetota</taxon>
        <taxon>Actinomycetes</taxon>
        <taxon>Kitasatosporales</taxon>
        <taxon>Streptomycetaceae</taxon>
        <taxon>Streptomyces</taxon>
    </lineage>
</organism>
<sequence length="141" mass="15959">MNRPWPFHETQVSEPFCHQDVRRPPRGATAATGLRLLGPALRLYRCQAIAHAPDDGRIFPLGTHTADSPRLTLRWLRDRARHIGDQFDPPAARPLLAWLHDDRAHEHALAVLASGTPYAHTIRDDTVRYLLTAHPTTRPHP</sequence>
<accession>A0A1I4HXZ1</accession>
<gene>
    <name evidence="1" type="ORF">SAMN05192584_11984</name>
</gene>
<evidence type="ECO:0000313" key="1">
    <source>
        <dbReference type="EMBL" id="SFL47025.1"/>
    </source>
</evidence>
<name>A0A1I4HXZ1_9ACTN</name>
<evidence type="ECO:0000313" key="2">
    <source>
        <dbReference type="Proteomes" id="UP000198928"/>
    </source>
</evidence>
<dbReference type="AlphaFoldDB" id="A0A1I4HXZ1"/>